<evidence type="ECO:0000313" key="1">
    <source>
        <dbReference type="EMBL" id="KAJ7604848.1"/>
    </source>
</evidence>
<organism evidence="1 2">
    <name type="scientific">Roridomyces roridus</name>
    <dbReference type="NCBI Taxonomy" id="1738132"/>
    <lineage>
        <taxon>Eukaryota</taxon>
        <taxon>Fungi</taxon>
        <taxon>Dikarya</taxon>
        <taxon>Basidiomycota</taxon>
        <taxon>Agaricomycotina</taxon>
        <taxon>Agaricomycetes</taxon>
        <taxon>Agaricomycetidae</taxon>
        <taxon>Agaricales</taxon>
        <taxon>Marasmiineae</taxon>
        <taxon>Mycenaceae</taxon>
        <taxon>Roridomyces</taxon>
    </lineage>
</organism>
<evidence type="ECO:0000313" key="2">
    <source>
        <dbReference type="Proteomes" id="UP001221142"/>
    </source>
</evidence>
<accession>A0AAD7AYV1</accession>
<proteinExistence type="predicted"/>
<protein>
    <submittedName>
        <fullName evidence="1">Uncharacterized protein</fullName>
    </submittedName>
</protein>
<dbReference type="Proteomes" id="UP001221142">
    <property type="component" value="Unassembled WGS sequence"/>
</dbReference>
<sequence length="157" mass="17378">MAVIHRLVHSCYSFGAAAIILSPTPTPIISPSSSPHPWHSSFHARQVSTSPPSAHHCLRRIEDRPVYQNGQTRRAEPQAWCLPVARFPPINQVKLPEYQLQAHFVLTPDSSPTATILGICLPPPPPPSHCTHPFYFPQLGACRPFPYGCWVVGHLTP</sequence>
<comment type="caution">
    <text evidence="1">The sequence shown here is derived from an EMBL/GenBank/DDBJ whole genome shotgun (WGS) entry which is preliminary data.</text>
</comment>
<dbReference type="AlphaFoldDB" id="A0AAD7AYV1"/>
<keyword evidence="2" id="KW-1185">Reference proteome</keyword>
<gene>
    <name evidence="1" type="ORF">FB45DRAFT_955041</name>
</gene>
<name>A0AAD7AYV1_9AGAR</name>
<dbReference type="EMBL" id="JARKIF010000089">
    <property type="protein sequence ID" value="KAJ7604848.1"/>
    <property type="molecule type" value="Genomic_DNA"/>
</dbReference>
<reference evidence="1" key="1">
    <citation type="submission" date="2023-03" db="EMBL/GenBank/DDBJ databases">
        <title>Massive genome expansion in bonnet fungi (Mycena s.s.) driven by repeated elements and novel gene families across ecological guilds.</title>
        <authorList>
            <consortium name="Lawrence Berkeley National Laboratory"/>
            <person name="Harder C.B."/>
            <person name="Miyauchi S."/>
            <person name="Viragh M."/>
            <person name="Kuo A."/>
            <person name="Thoen E."/>
            <person name="Andreopoulos B."/>
            <person name="Lu D."/>
            <person name="Skrede I."/>
            <person name="Drula E."/>
            <person name="Henrissat B."/>
            <person name="Morin E."/>
            <person name="Kohler A."/>
            <person name="Barry K."/>
            <person name="LaButti K."/>
            <person name="Morin E."/>
            <person name="Salamov A."/>
            <person name="Lipzen A."/>
            <person name="Mereny Z."/>
            <person name="Hegedus B."/>
            <person name="Baldrian P."/>
            <person name="Stursova M."/>
            <person name="Weitz H."/>
            <person name="Taylor A."/>
            <person name="Grigoriev I.V."/>
            <person name="Nagy L.G."/>
            <person name="Martin F."/>
            <person name="Kauserud H."/>
        </authorList>
    </citation>
    <scope>NUCLEOTIDE SEQUENCE</scope>
    <source>
        <strain evidence="1">9284</strain>
    </source>
</reference>